<evidence type="ECO:0000256" key="1">
    <source>
        <dbReference type="SAM" id="MobiDB-lite"/>
    </source>
</evidence>
<evidence type="ECO:0000313" key="4">
    <source>
        <dbReference type="Proteomes" id="UP000276133"/>
    </source>
</evidence>
<feature type="region of interest" description="Disordered" evidence="1">
    <location>
        <begin position="225"/>
        <end position="251"/>
    </location>
</feature>
<evidence type="ECO:0000256" key="2">
    <source>
        <dbReference type="SAM" id="Phobius"/>
    </source>
</evidence>
<evidence type="ECO:0000313" key="3">
    <source>
        <dbReference type="EMBL" id="RNA06262.1"/>
    </source>
</evidence>
<organism evidence="3 4">
    <name type="scientific">Brachionus plicatilis</name>
    <name type="common">Marine rotifer</name>
    <name type="synonym">Brachionus muelleri</name>
    <dbReference type="NCBI Taxonomy" id="10195"/>
    <lineage>
        <taxon>Eukaryota</taxon>
        <taxon>Metazoa</taxon>
        <taxon>Spiralia</taxon>
        <taxon>Gnathifera</taxon>
        <taxon>Rotifera</taxon>
        <taxon>Eurotatoria</taxon>
        <taxon>Monogononta</taxon>
        <taxon>Pseudotrocha</taxon>
        <taxon>Ploima</taxon>
        <taxon>Brachionidae</taxon>
        <taxon>Brachionus</taxon>
    </lineage>
</organism>
<keyword evidence="4" id="KW-1185">Reference proteome</keyword>
<feature type="transmembrane region" description="Helical" evidence="2">
    <location>
        <begin position="110"/>
        <end position="132"/>
    </location>
</feature>
<keyword evidence="2" id="KW-1133">Transmembrane helix</keyword>
<protein>
    <recommendedName>
        <fullName evidence="5">Transmembrane protein</fullName>
    </recommendedName>
</protein>
<sequence length="251" mass="28193">MISLQYRIQQVCDLAVAEKKNAVLGKTFCGKCSFNIKQPAEERMDMQIVLLKLDVIILSIFGSDAECIQCYYYPNYPSLSPAIITQCSNQCNSFSKTAKEACRFDDNSNLWSLVFPALIVVIGIISFIIIWMKHKGKKCSLNGCLSSCPSCSKCPSCPKFKSPFKNSKINQCQVPNTQNSTIQNNNIAININQVADQDINDISKLPEKKYSPPPKYKDLMIDQLKDSKDDSPNIDFPMPVLPESIDKNRLN</sequence>
<accession>A0A3M7Q4Z1</accession>
<comment type="caution">
    <text evidence="3">The sequence shown here is derived from an EMBL/GenBank/DDBJ whole genome shotgun (WGS) entry which is preliminary data.</text>
</comment>
<dbReference type="Proteomes" id="UP000276133">
    <property type="component" value="Unassembled WGS sequence"/>
</dbReference>
<dbReference type="EMBL" id="REGN01007452">
    <property type="protein sequence ID" value="RNA06262.1"/>
    <property type="molecule type" value="Genomic_DNA"/>
</dbReference>
<reference evidence="3 4" key="1">
    <citation type="journal article" date="2018" name="Sci. Rep.">
        <title>Genomic signatures of local adaptation to the degree of environmental predictability in rotifers.</title>
        <authorList>
            <person name="Franch-Gras L."/>
            <person name="Hahn C."/>
            <person name="Garcia-Roger E.M."/>
            <person name="Carmona M.J."/>
            <person name="Serra M."/>
            <person name="Gomez A."/>
        </authorList>
    </citation>
    <scope>NUCLEOTIDE SEQUENCE [LARGE SCALE GENOMIC DNA]</scope>
    <source>
        <strain evidence="3">HYR1</strain>
    </source>
</reference>
<keyword evidence="2" id="KW-0472">Membrane</keyword>
<gene>
    <name evidence="3" type="ORF">BpHYR1_004372</name>
</gene>
<evidence type="ECO:0008006" key="5">
    <source>
        <dbReference type="Google" id="ProtNLM"/>
    </source>
</evidence>
<name>A0A3M7Q4Z1_BRAPC</name>
<keyword evidence="2" id="KW-0812">Transmembrane</keyword>
<proteinExistence type="predicted"/>
<dbReference type="AlphaFoldDB" id="A0A3M7Q4Z1"/>